<dbReference type="Proteomes" id="UP001157946">
    <property type="component" value="Unassembled WGS sequence"/>
</dbReference>
<evidence type="ECO:0000313" key="2">
    <source>
        <dbReference type="EMBL" id="SMP00263.1"/>
    </source>
</evidence>
<evidence type="ECO:0000256" key="1">
    <source>
        <dbReference type="SAM" id="Phobius"/>
    </source>
</evidence>
<feature type="transmembrane region" description="Helical" evidence="1">
    <location>
        <begin position="185"/>
        <end position="205"/>
    </location>
</feature>
<name>A0AA45WI82_9BACL</name>
<keyword evidence="1" id="KW-0812">Transmembrane</keyword>
<keyword evidence="1" id="KW-1133">Transmembrane helix</keyword>
<dbReference type="EMBL" id="FXTU01000001">
    <property type="protein sequence ID" value="SMP00263.1"/>
    <property type="molecule type" value="Genomic_DNA"/>
</dbReference>
<accession>A0AA45WI82</accession>
<feature type="transmembrane region" description="Helical" evidence="1">
    <location>
        <begin position="63"/>
        <end position="83"/>
    </location>
</feature>
<dbReference type="RefSeq" id="WP_284723796.1">
    <property type="nucleotide sequence ID" value="NZ_FXTU01000001.1"/>
</dbReference>
<feature type="transmembrane region" description="Helical" evidence="1">
    <location>
        <begin position="156"/>
        <end position="178"/>
    </location>
</feature>
<keyword evidence="1" id="KW-0472">Membrane</keyword>
<evidence type="ECO:0000313" key="3">
    <source>
        <dbReference type="Proteomes" id="UP001157946"/>
    </source>
</evidence>
<reference evidence="2" key="1">
    <citation type="submission" date="2017-05" db="EMBL/GenBank/DDBJ databases">
        <authorList>
            <person name="Varghese N."/>
            <person name="Submissions S."/>
        </authorList>
    </citation>
    <scope>NUCLEOTIDE SEQUENCE</scope>
    <source>
        <strain evidence="2">DSM 45262</strain>
    </source>
</reference>
<proteinExistence type="predicted"/>
<gene>
    <name evidence="2" type="ORF">SAMN06265361_10139</name>
</gene>
<feature type="transmembrane region" description="Helical" evidence="1">
    <location>
        <begin position="104"/>
        <end position="126"/>
    </location>
</feature>
<comment type="caution">
    <text evidence="2">The sequence shown here is derived from an EMBL/GenBank/DDBJ whole genome shotgun (WGS) entry which is preliminary data.</text>
</comment>
<organism evidence="2 3">
    <name type="scientific">Laceyella tengchongensis</name>
    <dbReference type="NCBI Taxonomy" id="574699"/>
    <lineage>
        <taxon>Bacteria</taxon>
        <taxon>Bacillati</taxon>
        <taxon>Bacillota</taxon>
        <taxon>Bacilli</taxon>
        <taxon>Bacillales</taxon>
        <taxon>Thermoactinomycetaceae</taxon>
        <taxon>Laceyella</taxon>
    </lineage>
</organism>
<keyword evidence="3" id="KW-1185">Reference proteome</keyword>
<dbReference type="AlphaFoldDB" id="A0AA45WI82"/>
<protein>
    <submittedName>
        <fullName evidence="2">Uncharacterized protein</fullName>
    </submittedName>
</protein>
<feature type="transmembrane region" description="Helical" evidence="1">
    <location>
        <begin position="239"/>
        <end position="257"/>
    </location>
</feature>
<sequence length="272" mass="31066">MKKRWYAIIACGLFALVSWSSATILRSSSGGHEELITVWDLVMVSLGGPIAQDDVSFYEWSKWLILNLLFLVLIGNATCSEWVERAIFVLPRYFTRNKWWIKKVLALGVTSFVYYFMAICTILVIGSSQFSWAAHLGKWQGTDGPLQFTGIHPFTMLAWVFVLCWSTSLAMAVLQLALAVKWKSVFKPILFISVLYVVSCFSPLFGKQLIKWFPGNQGMFLRHTMVDPYVPSFSLSWSFVYNAIVLMLSMYMGYLYVKKADIFGYAHKDSLQ</sequence>